<evidence type="ECO:0000313" key="2">
    <source>
        <dbReference type="EMBL" id="GAA0151419.1"/>
    </source>
</evidence>
<feature type="compositionally biased region" description="Low complexity" evidence="1">
    <location>
        <begin position="49"/>
        <end position="66"/>
    </location>
</feature>
<organism evidence="2 3">
    <name type="scientific">Lithospermum erythrorhizon</name>
    <name type="common">Purple gromwell</name>
    <name type="synonym">Lithospermum officinale var. erythrorhizon</name>
    <dbReference type="NCBI Taxonomy" id="34254"/>
    <lineage>
        <taxon>Eukaryota</taxon>
        <taxon>Viridiplantae</taxon>
        <taxon>Streptophyta</taxon>
        <taxon>Embryophyta</taxon>
        <taxon>Tracheophyta</taxon>
        <taxon>Spermatophyta</taxon>
        <taxon>Magnoliopsida</taxon>
        <taxon>eudicotyledons</taxon>
        <taxon>Gunneridae</taxon>
        <taxon>Pentapetalae</taxon>
        <taxon>asterids</taxon>
        <taxon>lamiids</taxon>
        <taxon>Boraginales</taxon>
        <taxon>Boraginaceae</taxon>
        <taxon>Boraginoideae</taxon>
        <taxon>Lithospermeae</taxon>
        <taxon>Lithospermum</taxon>
    </lineage>
</organism>
<sequence>MGRCLEIAGILFGSSQREVKVVKKAASSPHLSVTSELPLRPAPSANLTPHSSPAVVEPSPSSFSPPNKDLPHDPSSTFLAGKRPSDEAVFQGKEKRANAASEVSDPPKGGIPPLLFPNYDPLMAAGFFTPEFLPLPYTLLGGQQICEGTPYKSNLQSFHAVRPLLLEGLCQGYSNDADPLEVYGDMCRHLIQVANSDFELARRADNLGEENKNLKAQAPSEKVASLEEELAKPELHSDYEEFHEDYNSFWFIDLNLDAPSEDEEDEETTPSSSDAALKA</sequence>
<evidence type="ECO:0000313" key="3">
    <source>
        <dbReference type="Proteomes" id="UP001454036"/>
    </source>
</evidence>
<feature type="compositionally biased region" description="Low complexity" evidence="1">
    <location>
        <begin position="269"/>
        <end position="279"/>
    </location>
</feature>
<reference evidence="2 3" key="1">
    <citation type="submission" date="2024-01" db="EMBL/GenBank/DDBJ databases">
        <title>The complete chloroplast genome sequence of Lithospermum erythrorhizon: insights into the phylogenetic relationship among Boraginaceae species and the maternal lineages of purple gromwells.</title>
        <authorList>
            <person name="Okada T."/>
            <person name="Watanabe K."/>
        </authorList>
    </citation>
    <scope>NUCLEOTIDE SEQUENCE [LARGE SCALE GENOMIC DNA]</scope>
</reference>
<feature type="region of interest" description="Disordered" evidence="1">
    <location>
        <begin position="257"/>
        <end position="279"/>
    </location>
</feature>
<dbReference type="EMBL" id="BAABME010017807">
    <property type="protein sequence ID" value="GAA0151419.1"/>
    <property type="molecule type" value="Genomic_DNA"/>
</dbReference>
<accession>A0AAV3PIE0</accession>
<evidence type="ECO:0000256" key="1">
    <source>
        <dbReference type="SAM" id="MobiDB-lite"/>
    </source>
</evidence>
<name>A0AAV3PIE0_LITER</name>
<feature type="compositionally biased region" description="Acidic residues" evidence="1">
    <location>
        <begin position="259"/>
        <end position="268"/>
    </location>
</feature>
<comment type="caution">
    <text evidence="2">The sequence shown here is derived from an EMBL/GenBank/DDBJ whole genome shotgun (WGS) entry which is preliminary data.</text>
</comment>
<protein>
    <submittedName>
        <fullName evidence="2">Uncharacterized protein</fullName>
    </submittedName>
</protein>
<gene>
    <name evidence="2" type="ORF">LIER_37284</name>
</gene>
<proteinExistence type="predicted"/>
<keyword evidence="3" id="KW-1185">Reference proteome</keyword>
<feature type="region of interest" description="Disordered" evidence="1">
    <location>
        <begin position="24"/>
        <end position="106"/>
    </location>
</feature>
<dbReference type="AlphaFoldDB" id="A0AAV3PIE0"/>
<dbReference type="Proteomes" id="UP001454036">
    <property type="component" value="Unassembled WGS sequence"/>
</dbReference>